<dbReference type="GeneID" id="119734865"/>
<dbReference type="Gene3D" id="1.25.10.10">
    <property type="entry name" value="Leucine-rich Repeat Variant"/>
    <property type="match status" value="1"/>
</dbReference>
<dbReference type="OMA" id="RVCIHFI"/>
<sequence>MMSNLRQLSSFTGNHSQHDPEWTIPGSRPTSLFCLACALETFEDPNSEVPVVKKKYLLGELSKAINSHEKLLLDLLAGDNRVAWHLAQTVYNILDVPDETLLALVIEVLVQLCCTFKSEELVCYLVHQISVQVQQAHSLSASLPALILLGQLLDSIPSLMETLNHQQESLIGILLPGLSYPDEKVKSTCAFILAHVVRQPTEGSRQVSLAEIGKLAGSVLSLLATAQSKDLRINAMGLLKRLLEYEQPTKTLMQYQGKTSLPSVIKKMLMSRDDTLQVSGVQCVAQILLHQQTVQPSHHCQYAEELLNSDVAEFLYETLATTDGLLLRSTFCCLLLFTEIESFFNKCHTVYGIESMVRAVQQSTKLNNTEALNHGLQLLSEIFKKHPEGIHLMNNDTTLTQLCSTLTDCMTHTQITTVIHATQTLANLLRGDQLPRPIPLQPLINSLQALLDSLHRLPKPLVGSNHHGHRKHSHHRHTRQEGLSRTHSKYETLLSNGLNAMHRAFRLAAACLTDSSTTESQFTAPNSQTSGTKTREAKVSCLIQFLLQALEGTCIPLVMVNMDIISIPDVFTDLFSMLSVAMEFGLSDVQQFSVKLVSSSFIQLALTIKNKFPTQDRQLQDAINSFLSQLCISIQDPCCSLDEKHRLSDTLQKALPQIHGSASEMLHLLYELPPSSSSSSSLQAQDDMDRSLQIKQEACLALLYYAFLYNDKIVPGSAVSEAILSFLANHPNMKRLTTSTSKHLLFLLAMCHGNICNQPLHTGVQSFIKVVQEADLCSVYTHHPAIINWCFGPASIQSQFTCRILEQWLMHSSSGDSLETSNPWEQGGKTDTLSNLLKRNSSCLEMLLDIMNSGGDKLVQEALSVLESVLPHTASSVDDEDCTDRMLRVMRSRLPDILHRIFMSDDHTPSDVHILALLRISCTLHEKCPQTELDPVDVKLMYHVTNLISKSSSSNPDILQACLNYLTCLLIKTSSQDQTTVASILLSNLPTLQLLESLLSASTPSHLHTHQCSSLSILAQIITSQAKSNIKVSYTIGLDLSFAVDILRQNKHILRKVCGLQLWTVLFNTKFESSVLRINKSSAPRALLDDEDAGLDIQARDLKTIYVWLQNSIVQADPLLCHAAVTCMKSLIAYVLERSQPLAHHLLGQPWNHQLMTYCLESSLDSNHIPTHVIQLITMFLQHGNKEGVVSIHHLEGVANYLKSLDVSQCMSQQAVSDALLLAHQMIVQPDVKLTHKMVQGLCAFLQQVTNAAKYQSLDRQNDFMCVHVDSVVLQHPRSYIVDPKMSLHAQQMPSCAKDLLEKLAKYQE</sequence>
<dbReference type="PANTHER" id="PTHR12044:SF14">
    <property type="entry name" value="MEIOTIC DOUBLE-STRANDED BREAK FORMATION PROTEIN 1"/>
    <property type="match status" value="1"/>
</dbReference>
<evidence type="ECO:0000313" key="2">
    <source>
        <dbReference type="EnsemblMetazoa" id="XP_038064393.1"/>
    </source>
</evidence>
<dbReference type="InterPro" id="IPR011989">
    <property type="entry name" value="ARM-like"/>
</dbReference>
<keyword evidence="3" id="KW-1185">Reference proteome</keyword>
<name>A0A914ALE1_PATMI</name>
<organism evidence="2 3">
    <name type="scientific">Patiria miniata</name>
    <name type="common">Bat star</name>
    <name type="synonym">Asterina miniata</name>
    <dbReference type="NCBI Taxonomy" id="46514"/>
    <lineage>
        <taxon>Eukaryota</taxon>
        <taxon>Metazoa</taxon>
        <taxon>Echinodermata</taxon>
        <taxon>Eleutherozoa</taxon>
        <taxon>Asterozoa</taxon>
        <taxon>Asteroidea</taxon>
        <taxon>Valvatacea</taxon>
        <taxon>Valvatida</taxon>
        <taxon>Asterinidae</taxon>
        <taxon>Patiria</taxon>
    </lineage>
</organism>
<dbReference type="InterPro" id="IPR016024">
    <property type="entry name" value="ARM-type_fold"/>
</dbReference>
<evidence type="ECO:0000313" key="3">
    <source>
        <dbReference type="Proteomes" id="UP000887568"/>
    </source>
</evidence>
<dbReference type="PANTHER" id="PTHR12044">
    <property type="entry name" value="BCL2 INTERACTING MEDIATOR OF CELL DEATH"/>
    <property type="match status" value="1"/>
</dbReference>
<accession>A0A914ALE1</accession>
<dbReference type="EnsemblMetazoa" id="XM_038208465.1">
    <property type="protein sequence ID" value="XP_038064393.1"/>
    <property type="gene ID" value="LOC119734865"/>
</dbReference>
<dbReference type="SUPFAM" id="SSF48371">
    <property type="entry name" value="ARM repeat"/>
    <property type="match status" value="2"/>
</dbReference>
<dbReference type="RefSeq" id="XP_038064393.1">
    <property type="nucleotide sequence ID" value="XM_038208465.1"/>
</dbReference>
<dbReference type="OrthoDB" id="10015792at2759"/>
<dbReference type="Proteomes" id="UP000887568">
    <property type="component" value="Unplaced"/>
</dbReference>
<feature type="region of interest" description="Disordered" evidence="1">
    <location>
        <begin position="461"/>
        <end position="485"/>
    </location>
</feature>
<reference evidence="2" key="1">
    <citation type="submission" date="2022-11" db="UniProtKB">
        <authorList>
            <consortium name="EnsemblMetazoa"/>
        </authorList>
    </citation>
    <scope>IDENTIFICATION</scope>
</reference>
<evidence type="ECO:0000256" key="1">
    <source>
        <dbReference type="SAM" id="MobiDB-lite"/>
    </source>
</evidence>
<feature type="compositionally biased region" description="Basic residues" evidence="1">
    <location>
        <begin position="466"/>
        <end position="478"/>
    </location>
</feature>
<dbReference type="GO" id="GO:0007127">
    <property type="term" value="P:meiosis I"/>
    <property type="evidence" value="ECO:0007669"/>
    <property type="project" value="TreeGrafter"/>
</dbReference>
<protein>
    <submittedName>
        <fullName evidence="2">Uncharacterized protein</fullName>
    </submittedName>
</protein>
<proteinExistence type="predicted"/>
<dbReference type="InterPro" id="IPR052133">
    <property type="entry name" value="Immune_Signaling-Apoptosis_Reg"/>
</dbReference>